<comment type="subcellular location">
    <subcellularLocation>
        <location evidence="1 13">Cytoplasm</location>
    </subcellularLocation>
</comment>
<accession>A0ABQ8ERZ8</accession>
<feature type="region of interest" description="Disordered" evidence="14">
    <location>
        <begin position="19"/>
        <end position="55"/>
    </location>
</feature>
<dbReference type="InterPro" id="IPR038385">
    <property type="entry name" value="Sua5/YwlC_C"/>
</dbReference>
<evidence type="ECO:0000313" key="16">
    <source>
        <dbReference type="EMBL" id="KAH6585611.1"/>
    </source>
</evidence>
<name>A0ABQ8ERZ8_9FUNG</name>
<dbReference type="PROSITE" id="PS51163">
    <property type="entry name" value="YRDC"/>
    <property type="match status" value="1"/>
</dbReference>
<evidence type="ECO:0000256" key="4">
    <source>
        <dbReference type="ARBA" id="ARBA00015492"/>
    </source>
</evidence>
<dbReference type="Pfam" id="PF03481">
    <property type="entry name" value="Sua5_C"/>
    <property type="match status" value="1"/>
</dbReference>
<dbReference type="NCBIfam" id="TIGR00057">
    <property type="entry name" value="L-threonylcarbamoyladenylate synthase"/>
    <property type="match status" value="1"/>
</dbReference>
<evidence type="ECO:0000256" key="14">
    <source>
        <dbReference type="SAM" id="MobiDB-lite"/>
    </source>
</evidence>
<comment type="similarity">
    <text evidence="2 13">Belongs to the SUA5 family.</text>
</comment>
<keyword evidence="9 13" id="KW-0547">Nucleotide-binding</keyword>
<comment type="function">
    <text evidence="13">Required for the formation of a threonylcarbamoyl group on adenosine at position 37 (t(6)A37) in tRNAs that read codons beginning with adenine.</text>
</comment>
<evidence type="ECO:0000256" key="5">
    <source>
        <dbReference type="ARBA" id="ARBA00022490"/>
    </source>
</evidence>
<dbReference type="Pfam" id="PF01300">
    <property type="entry name" value="Sua5_yciO_yrdC"/>
    <property type="match status" value="1"/>
</dbReference>
<dbReference type="EC" id="2.7.7.87" evidence="3 13"/>
<dbReference type="PANTHER" id="PTHR17490:SF16">
    <property type="entry name" value="THREONYLCARBAMOYL-AMP SYNTHASE"/>
    <property type="match status" value="1"/>
</dbReference>
<dbReference type="InterPro" id="IPR017945">
    <property type="entry name" value="DHBP_synth_RibB-like_a/b_dom"/>
</dbReference>
<keyword evidence="5 13" id="KW-0963">Cytoplasm</keyword>
<comment type="caution">
    <text evidence="16">The sequence shown here is derived from an EMBL/GenBank/DDBJ whole genome shotgun (WGS) entry which is preliminary data.</text>
</comment>
<evidence type="ECO:0000256" key="1">
    <source>
        <dbReference type="ARBA" id="ARBA00004496"/>
    </source>
</evidence>
<evidence type="ECO:0000259" key="15">
    <source>
        <dbReference type="PROSITE" id="PS51163"/>
    </source>
</evidence>
<keyword evidence="7 13" id="KW-0819">tRNA processing</keyword>
<protein>
    <recommendedName>
        <fullName evidence="4 13">Threonylcarbamoyl-AMP synthase</fullName>
        <shortName evidence="13">TC-AMP synthase</shortName>
        <ecNumber evidence="3 13">2.7.7.87</ecNumber>
    </recommendedName>
    <alternativeName>
        <fullName evidence="11 13">L-threonylcarbamoyladenylate synthase</fullName>
    </alternativeName>
</protein>
<evidence type="ECO:0000256" key="13">
    <source>
        <dbReference type="PIRNR" id="PIRNR004930"/>
    </source>
</evidence>
<gene>
    <name evidence="16" type="ORF">BASA50_001219</name>
</gene>
<evidence type="ECO:0000313" key="17">
    <source>
        <dbReference type="Proteomes" id="UP001648503"/>
    </source>
</evidence>
<keyword evidence="6 13" id="KW-0808">Transferase</keyword>
<feature type="compositionally biased region" description="Polar residues" evidence="14">
    <location>
        <begin position="20"/>
        <end position="36"/>
    </location>
</feature>
<evidence type="ECO:0000256" key="12">
    <source>
        <dbReference type="ARBA" id="ARBA00048366"/>
    </source>
</evidence>
<keyword evidence="8 13" id="KW-0548">Nucleotidyltransferase</keyword>
<evidence type="ECO:0000256" key="2">
    <source>
        <dbReference type="ARBA" id="ARBA00007663"/>
    </source>
</evidence>
<dbReference type="Gene3D" id="3.40.50.11030">
    <property type="entry name" value="Threonylcarbamoyl-AMP synthase, C-terminal domain"/>
    <property type="match status" value="1"/>
</dbReference>
<dbReference type="Gene3D" id="3.90.870.10">
    <property type="entry name" value="DHBP synthase"/>
    <property type="match status" value="1"/>
</dbReference>
<dbReference type="InterPro" id="IPR010923">
    <property type="entry name" value="T(6)A37_SUA5"/>
</dbReference>
<evidence type="ECO:0000256" key="11">
    <source>
        <dbReference type="ARBA" id="ARBA00029774"/>
    </source>
</evidence>
<evidence type="ECO:0000256" key="10">
    <source>
        <dbReference type="ARBA" id="ARBA00022840"/>
    </source>
</evidence>
<dbReference type="SUPFAM" id="SSF55821">
    <property type="entry name" value="YrdC/RibB"/>
    <property type="match status" value="1"/>
</dbReference>
<sequence>MDTFIVKVDPSALAVELGLNRNTQPTNTGTSTQSSIAHGAKPTPNVPDDSSRQSRFRSETAKLDEAVNILQAGGVVAFPTETVYGLGANALDATAVSRIFTAKSRPSDNPLIVHVSSIAMLESLLPASAPSLPPIYAALVARFWPGPLTILVPRGDHVPNIITAGHATVAVRMPSHPVARALIERCGFPLAAPSANTSGRPSPTLAEHVYADLQSLIPLVVDGGACQSGVESTVVDGLRNVPAILRPGSVTFEQIRQIVGFENVTVYNKHFVDRGLENAPTTPGMKYRHYTPNADVVVVEMEDIDPKRGCTSSLGVSQQRLKVKQEVVHSLALYPEAVIGILRTGAPVEAVDICDGAIELHLGASAEDIARNLFKGLRDLELSRCRIIIIEGVLDSGHGLAVMNRIRKASSKLI</sequence>
<evidence type="ECO:0000256" key="7">
    <source>
        <dbReference type="ARBA" id="ARBA00022694"/>
    </source>
</evidence>
<dbReference type="InterPro" id="IPR050156">
    <property type="entry name" value="TC-AMP_synthase_SUA5"/>
</dbReference>
<dbReference type="InterPro" id="IPR005145">
    <property type="entry name" value="Sua5_C"/>
</dbReference>
<organism evidence="16 17">
    <name type="scientific">Batrachochytrium salamandrivorans</name>
    <dbReference type="NCBI Taxonomy" id="1357716"/>
    <lineage>
        <taxon>Eukaryota</taxon>
        <taxon>Fungi</taxon>
        <taxon>Fungi incertae sedis</taxon>
        <taxon>Chytridiomycota</taxon>
        <taxon>Chytridiomycota incertae sedis</taxon>
        <taxon>Chytridiomycetes</taxon>
        <taxon>Rhizophydiales</taxon>
        <taxon>Rhizophydiales incertae sedis</taxon>
        <taxon>Batrachochytrium</taxon>
    </lineage>
</organism>
<dbReference type="EMBL" id="JAFCIX010000580">
    <property type="protein sequence ID" value="KAH6585611.1"/>
    <property type="molecule type" value="Genomic_DNA"/>
</dbReference>
<dbReference type="PIRSF" id="PIRSF004930">
    <property type="entry name" value="Tln_factor_SUA5"/>
    <property type="match status" value="1"/>
</dbReference>
<proteinExistence type="inferred from homology"/>
<evidence type="ECO:0000256" key="8">
    <source>
        <dbReference type="ARBA" id="ARBA00022695"/>
    </source>
</evidence>
<evidence type="ECO:0000256" key="9">
    <source>
        <dbReference type="ARBA" id="ARBA00022741"/>
    </source>
</evidence>
<dbReference type="PANTHER" id="PTHR17490">
    <property type="entry name" value="SUA5"/>
    <property type="match status" value="1"/>
</dbReference>
<comment type="catalytic activity">
    <reaction evidence="12 13">
        <text>L-threonine + hydrogencarbonate + ATP = L-threonylcarbamoyladenylate + diphosphate + H2O</text>
        <dbReference type="Rhea" id="RHEA:36407"/>
        <dbReference type="ChEBI" id="CHEBI:15377"/>
        <dbReference type="ChEBI" id="CHEBI:17544"/>
        <dbReference type="ChEBI" id="CHEBI:30616"/>
        <dbReference type="ChEBI" id="CHEBI:33019"/>
        <dbReference type="ChEBI" id="CHEBI:57926"/>
        <dbReference type="ChEBI" id="CHEBI:73682"/>
        <dbReference type="EC" id="2.7.7.87"/>
    </reaction>
</comment>
<dbReference type="Proteomes" id="UP001648503">
    <property type="component" value="Unassembled WGS sequence"/>
</dbReference>
<evidence type="ECO:0000256" key="3">
    <source>
        <dbReference type="ARBA" id="ARBA00012584"/>
    </source>
</evidence>
<keyword evidence="17" id="KW-1185">Reference proteome</keyword>
<evidence type="ECO:0000256" key="6">
    <source>
        <dbReference type="ARBA" id="ARBA00022679"/>
    </source>
</evidence>
<feature type="domain" description="YrdC-like" evidence="15">
    <location>
        <begin position="60"/>
        <end position="250"/>
    </location>
</feature>
<reference evidence="16 17" key="1">
    <citation type="submission" date="2021-02" db="EMBL/GenBank/DDBJ databases">
        <title>Variation within the Batrachochytrium salamandrivorans European outbreak.</title>
        <authorList>
            <person name="Kelly M."/>
            <person name="Pasmans F."/>
            <person name="Shea T.P."/>
            <person name="Munoz J.F."/>
            <person name="Carranza S."/>
            <person name="Cuomo C.A."/>
            <person name="Martel A."/>
        </authorList>
    </citation>
    <scope>NUCLEOTIDE SEQUENCE [LARGE SCALE GENOMIC DNA]</scope>
    <source>
        <strain evidence="16 17">AMFP18/2</strain>
    </source>
</reference>
<dbReference type="InterPro" id="IPR006070">
    <property type="entry name" value="Sua5-like_dom"/>
</dbReference>
<keyword evidence="10 13" id="KW-0067">ATP-binding</keyword>